<dbReference type="EMBL" id="WWEQ01000001">
    <property type="protein sequence ID" value="MYM18492.1"/>
    <property type="molecule type" value="Genomic_DNA"/>
</dbReference>
<keyword evidence="2" id="KW-0436">Ligase</keyword>
<proteinExistence type="inferred from homology"/>
<protein>
    <submittedName>
        <fullName evidence="5">AMP-binding protein</fullName>
    </submittedName>
</protein>
<dbReference type="PANTHER" id="PTHR43767">
    <property type="entry name" value="LONG-CHAIN-FATTY-ACID--COA LIGASE"/>
    <property type="match status" value="1"/>
</dbReference>
<dbReference type="Proteomes" id="UP000469215">
    <property type="component" value="Unassembled WGS sequence"/>
</dbReference>
<dbReference type="GO" id="GO:0016878">
    <property type="term" value="F:acid-thiol ligase activity"/>
    <property type="evidence" value="ECO:0007669"/>
    <property type="project" value="UniProtKB-ARBA"/>
</dbReference>
<dbReference type="InterPro" id="IPR000873">
    <property type="entry name" value="AMP-dep_synth/lig_dom"/>
</dbReference>
<dbReference type="AlphaFoldDB" id="A0A6N9H485"/>
<keyword evidence="6" id="KW-1185">Reference proteome</keyword>
<evidence type="ECO:0000259" key="4">
    <source>
        <dbReference type="Pfam" id="PF13193"/>
    </source>
</evidence>
<sequence>MTADTPAPELRAAQPFDEPLGSRFPTAVAMWDAAVAEYGDVPFLYDFAQPLTFRELDERAAALAGALSRAGLGPGDRIALFAQNDPLFVAGLIAAWKIGGIAVPVNPMNTARELAYHLSDSGARALITLPGLFAEVARDVVVSAGLALTIVGGHREWRGDGTEVAEVAAPAELAAEPRCVLAEDVFADPPSVPAPPQARPDDVALLTYTSGTTGKPKGACNTHGNLAFDAEVFEALTGLRPGQPILGVAPLFHITGMVAHLMLGIRGAHPIALTHRFHPKAMLQAARAHRPVFTIGAITALMALADASENGPEDFAGLDVVYTGGAPVAPALADRLEGVFGAYVHNIFGMSETTSAAIGVPRDARAPVDPASGALSIGRPVYGTRVRVVGEDGRDCAAGEYGELLCAGPQVVPGYWERPEATQEAFDDGFLRTGDVGFADADGWIFLVDRKKDMINAAGYKVWPREVEDVIYGHPAISEAAVVGVADEYRGETVKAYVTLKEGAQASGEEIVDYCRANMAAYKYPRSVEVLEQLPKTATGKILRRELRSR</sequence>
<feature type="domain" description="AMP-dependent synthetase/ligase" evidence="3">
    <location>
        <begin position="32"/>
        <end position="416"/>
    </location>
</feature>
<dbReference type="InterPro" id="IPR050237">
    <property type="entry name" value="ATP-dep_AMP-bd_enzyme"/>
</dbReference>
<dbReference type="Gene3D" id="3.40.50.12780">
    <property type="entry name" value="N-terminal domain of ligase-like"/>
    <property type="match status" value="1"/>
</dbReference>
<dbReference type="InterPro" id="IPR045851">
    <property type="entry name" value="AMP-bd_C_sf"/>
</dbReference>
<name>A0A6N9H485_9MICO</name>
<comment type="similarity">
    <text evidence="1">Belongs to the ATP-dependent AMP-binding enzyme family.</text>
</comment>
<dbReference type="Pfam" id="PF00501">
    <property type="entry name" value="AMP-binding"/>
    <property type="match status" value="1"/>
</dbReference>
<dbReference type="InterPro" id="IPR025110">
    <property type="entry name" value="AMP-bd_C"/>
</dbReference>
<dbReference type="Gene3D" id="3.30.300.30">
    <property type="match status" value="1"/>
</dbReference>
<dbReference type="SUPFAM" id="SSF56801">
    <property type="entry name" value="Acetyl-CoA synthetase-like"/>
    <property type="match status" value="1"/>
</dbReference>
<organism evidence="5 6">
    <name type="scientific">Brevibacterium rongguiense</name>
    <dbReference type="NCBI Taxonomy" id="2695267"/>
    <lineage>
        <taxon>Bacteria</taxon>
        <taxon>Bacillati</taxon>
        <taxon>Actinomycetota</taxon>
        <taxon>Actinomycetes</taxon>
        <taxon>Micrococcales</taxon>
        <taxon>Brevibacteriaceae</taxon>
        <taxon>Brevibacterium</taxon>
    </lineage>
</organism>
<feature type="domain" description="AMP-binding enzyme C-terminal" evidence="4">
    <location>
        <begin position="466"/>
        <end position="541"/>
    </location>
</feature>
<reference evidence="5 6" key="1">
    <citation type="submission" date="2020-01" db="EMBL/GenBank/DDBJ databases">
        <authorList>
            <person name="Deng T."/>
        </authorList>
    </citation>
    <scope>NUCLEOTIDE SEQUENCE [LARGE SCALE GENOMIC DNA]</scope>
    <source>
        <strain evidence="5 6">5221</strain>
    </source>
</reference>
<gene>
    <name evidence="5" type="ORF">GSY69_00470</name>
</gene>
<dbReference type="InterPro" id="IPR042099">
    <property type="entry name" value="ANL_N_sf"/>
</dbReference>
<evidence type="ECO:0000259" key="3">
    <source>
        <dbReference type="Pfam" id="PF00501"/>
    </source>
</evidence>
<evidence type="ECO:0000313" key="6">
    <source>
        <dbReference type="Proteomes" id="UP000469215"/>
    </source>
</evidence>
<evidence type="ECO:0000313" key="5">
    <source>
        <dbReference type="EMBL" id="MYM18492.1"/>
    </source>
</evidence>
<comment type="caution">
    <text evidence="5">The sequence shown here is derived from an EMBL/GenBank/DDBJ whole genome shotgun (WGS) entry which is preliminary data.</text>
</comment>
<accession>A0A6N9H485</accession>
<dbReference type="Pfam" id="PF13193">
    <property type="entry name" value="AMP-binding_C"/>
    <property type="match status" value="1"/>
</dbReference>
<dbReference type="InterPro" id="IPR020845">
    <property type="entry name" value="AMP-binding_CS"/>
</dbReference>
<evidence type="ECO:0000256" key="2">
    <source>
        <dbReference type="ARBA" id="ARBA00022598"/>
    </source>
</evidence>
<dbReference type="PROSITE" id="PS00455">
    <property type="entry name" value="AMP_BINDING"/>
    <property type="match status" value="1"/>
</dbReference>
<dbReference type="PANTHER" id="PTHR43767:SF1">
    <property type="entry name" value="NONRIBOSOMAL PEPTIDE SYNTHASE PES1 (EUROFUNG)-RELATED"/>
    <property type="match status" value="1"/>
</dbReference>
<dbReference type="FunFam" id="3.30.300.30:FF:000008">
    <property type="entry name" value="2,3-dihydroxybenzoate-AMP ligase"/>
    <property type="match status" value="1"/>
</dbReference>
<dbReference type="RefSeq" id="WP_160951954.1">
    <property type="nucleotide sequence ID" value="NZ_WWEQ01000001.1"/>
</dbReference>
<evidence type="ECO:0000256" key="1">
    <source>
        <dbReference type="ARBA" id="ARBA00006432"/>
    </source>
</evidence>